<dbReference type="OMA" id="RITRAFW"/>
<dbReference type="Proteomes" id="UP000258309">
    <property type="component" value="Unassembled WGS sequence"/>
</dbReference>
<keyword evidence="2" id="KW-1185">Reference proteome</keyword>
<protein>
    <submittedName>
        <fullName evidence="1">Uncharacterized protein</fullName>
    </submittedName>
</protein>
<dbReference type="OrthoDB" id="4358152at2759"/>
<gene>
    <name evidence="1" type="ORF">B7463_g12320</name>
</gene>
<sequence length="325" mass="38217">MAALFDMFAAEIVNGVIVAMVKGQIQGLMRTVFRTQALCWPSLDEARNITSTISIPLSLTEIRDLKSLRRFVSMAHEIHVLAHSCLDYYIQTSMVMSPSSLVQLPHNGSIQDRFDKAESRQYETHYTNAPSWIEEQQVMKALWRIQLFFELNIAQKMGILNWSRDDLQTLASINIRDFYTVKEFELQQILTVYEFIQGFRREGYSQDDDCRLPIVPMENPFNTTCAPQPFYYSFREDIYQQGQRYVHKPPMSWNFQGVMARDPLFSPPPGIPFDPYRKFGFALWDDKRMTDLGLAKPSRRVILDKVSYYFRWRSVLTEEERKWRP</sequence>
<dbReference type="STRING" id="5539.A0A3E2GSD1"/>
<dbReference type="AlphaFoldDB" id="A0A3E2GSD1"/>
<proteinExistence type="predicted"/>
<evidence type="ECO:0000313" key="1">
    <source>
        <dbReference type="EMBL" id="RFU24019.1"/>
    </source>
</evidence>
<evidence type="ECO:0000313" key="2">
    <source>
        <dbReference type="Proteomes" id="UP000258309"/>
    </source>
</evidence>
<organism evidence="1 2">
    <name type="scientific">Scytalidium lignicola</name>
    <name type="common">Hyphomycete</name>
    <dbReference type="NCBI Taxonomy" id="5539"/>
    <lineage>
        <taxon>Eukaryota</taxon>
        <taxon>Fungi</taxon>
        <taxon>Dikarya</taxon>
        <taxon>Ascomycota</taxon>
        <taxon>Pezizomycotina</taxon>
        <taxon>Leotiomycetes</taxon>
        <taxon>Leotiomycetes incertae sedis</taxon>
        <taxon>Scytalidium</taxon>
    </lineage>
</organism>
<feature type="non-terminal residue" evidence="1">
    <location>
        <position position="325"/>
    </location>
</feature>
<feature type="non-terminal residue" evidence="1">
    <location>
        <position position="1"/>
    </location>
</feature>
<reference evidence="1 2" key="1">
    <citation type="submission" date="2018-05" db="EMBL/GenBank/DDBJ databases">
        <title>Draft genome sequence of Scytalidium lignicola DSM 105466, a ubiquitous saprotrophic fungus.</title>
        <authorList>
            <person name="Buettner E."/>
            <person name="Gebauer A.M."/>
            <person name="Hofrichter M."/>
            <person name="Liers C."/>
            <person name="Kellner H."/>
        </authorList>
    </citation>
    <scope>NUCLEOTIDE SEQUENCE [LARGE SCALE GENOMIC DNA]</scope>
    <source>
        <strain evidence="1 2">DSM 105466</strain>
    </source>
</reference>
<comment type="caution">
    <text evidence="1">The sequence shown here is derived from an EMBL/GenBank/DDBJ whole genome shotgun (WGS) entry which is preliminary data.</text>
</comment>
<dbReference type="EMBL" id="NCSJ02000530">
    <property type="protein sequence ID" value="RFU24019.1"/>
    <property type="molecule type" value="Genomic_DNA"/>
</dbReference>
<accession>A0A3E2GSD1</accession>
<name>A0A3E2GSD1_SCYLI</name>